<protein>
    <recommendedName>
        <fullName evidence="2">PIN domain-containing protein</fullName>
    </recommendedName>
</protein>
<comment type="caution">
    <text evidence="1">The sequence shown here is derived from an EMBL/GenBank/DDBJ whole genome shotgun (WGS) entry which is preliminary data.</text>
</comment>
<evidence type="ECO:0000313" key="1">
    <source>
        <dbReference type="EMBL" id="GAH55989.1"/>
    </source>
</evidence>
<organism evidence="1">
    <name type="scientific">marine sediment metagenome</name>
    <dbReference type="NCBI Taxonomy" id="412755"/>
    <lineage>
        <taxon>unclassified sequences</taxon>
        <taxon>metagenomes</taxon>
        <taxon>ecological metagenomes</taxon>
    </lineage>
</organism>
<reference evidence="1" key="1">
    <citation type="journal article" date="2014" name="Front. Microbiol.">
        <title>High frequency of phylogenetically diverse reductive dehalogenase-homologous genes in deep subseafloor sedimentary metagenomes.</title>
        <authorList>
            <person name="Kawai M."/>
            <person name="Futagami T."/>
            <person name="Toyoda A."/>
            <person name="Takaki Y."/>
            <person name="Nishi S."/>
            <person name="Hori S."/>
            <person name="Arai W."/>
            <person name="Tsubouchi T."/>
            <person name="Morono Y."/>
            <person name="Uchiyama I."/>
            <person name="Ito T."/>
            <person name="Fujiyama A."/>
            <person name="Inagaki F."/>
            <person name="Takami H."/>
        </authorList>
    </citation>
    <scope>NUCLEOTIDE SEQUENCE</scope>
    <source>
        <strain evidence="1">Expedition CK06-06</strain>
    </source>
</reference>
<gene>
    <name evidence="1" type="ORF">S03H2_26925</name>
</gene>
<feature type="non-terminal residue" evidence="1">
    <location>
        <position position="1"/>
    </location>
</feature>
<name>X1HQA4_9ZZZZ</name>
<proteinExistence type="predicted"/>
<feature type="non-terminal residue" evidence="1">
    <location>
        <position position="73"/>
    </location>
</feature>
<dbReference type="EMBL" id="BARU01015849">
    <property type="protein sequence ID" value="GAH55989.1"/>
    <property type="molecule type" value="Genomic_DNA"/>
</dbReference>
<dbReference type="AlphaFoldDB" id="X1HQA4"/>
<evidence type="ECO:0008006" key="2">
    <source>
        <dbReference type="Google" id="ProtNLM"/>
    </source>
</evidence>
<accession>X1HQA4</accession>
<sequence>CENRIDAIIHLCDLYLIELRITNDPEIINEIQPYIRELLDIAKNQHMYLVLAETCLLQAKLSLLTSDCLKFSQ</sequence>